<sequence length="155" mass="16856">MADQRPIGYWLTLVERLVDERFSVTLKEHGVTRRQWQLLQQLQRGPSPLAELDRALAPFLRAPTAADPAGESAAADPAGESAAEQLAELLESGWVEARSELYALTERGEVATARLEEVVASQRASATAGVAEEEYEITVRSLQTIAGNLGWSEPA</sequence>
<feature type="region of interest" description="Disordered" evidence="1">
    <location>
        <begin position="63"/>
        <end position="82"/>
    </location>
</feature>
<evidence type="ECO:0000313" key="3">
    <source>
        <dbReference type="Proteomes" id="UP000241085"/>
    </source>
</evidence>
<protein>
    <submittedName>
        <fullName evidence="2">Transcriptional regulator</fullName>
    </submittedName>
</protein>
<dbReference type="InterPro" id="IPR036390">
    <property type="entry name" value="WH_DNA-bd_sf"/>
</dbReference>
<dbReference type="EMBL" id="PZPL01000001">
    <property type="protein sequence ID" value="PTL72773.1"/>
    <property type="molecule type" value="Genomic_DNA"/>
</dbReference>
<accession>A0A2T4UTD5</accession>
<dbReference type="RefSeq" id="WP_107574420.1">
    <property type="nucleotide sequence ID" value="NZ_PZPL01000001.1"/>
</dbReference>
<dbReference type="AlphaFoldDB" id="A0A2T4UTD5"/>
<name>A0A2T4UTD5_9MICO</name>
<gene>
    <name evidence="2" type="ORF">C1I63_07880</name>
</gene>
<comment type="caution">
    <text evidence="2">The sequence shown here is derived from an EMBL/GenBank/DDBJ whole genome shotgun (WGS) entry which is preliminary data.</text>
</comment>
<organism evidence="2 3">
    <name type="scientific">Rathayibacter caricis DSM 15933</name>
    <dbReference type="NCBI Taxonomy" id="1328867"/>
    <lineage>
        <taxon>Bacteria</taxon>
        <taxon>Bacillati</taxon>
        <taxon>Actinomycetota</taxon>
        <taxon>Actinomycetes</taxon>
        <taxon>Micrococcales</taxon>
        <taxon>Microbacteriaceae</taxon>
        <taxon>Rathayibacter</taxon>
    </lineage>
</organism>
<feature type="compositionally biased region" description="Low complexity" evidence="1">
    <location>
        <begin position="65"/>
        <end position="82"/>
    </location>
</feature>
<dbReference type="Proteomes" id="UP000241085">
    <property type="component" value="Unassembled WGS sequence"/>
</dbReference>
<proteinExistence type="predicted"/>
<dbReference type="InterPro" id="IPR036388">
    <property type="entry name" value="WH-like_DNA-bd_sf"/>
</dbReference>
<dbReference type="SUPFAM" id="SSF46785">
    <property type="entry name" value="Winged helix' DNA-binding domain"/>
    <property type="match status" value="1"/>
</dbReference>
<reference evidence="2 3" key="1">
    <citation type="submission" date="2018-03" db="EMBL/GenBank/DDBJ databases">
        <title>Bacteriophage NCPPB3778 and a type I-E CRISPR drive the evolution of the US Biological Select Agent, Rathayibacter toxicus.</title>
        <authorList>
            <person name="Davis E.W.II."/>
            <person name="Tabima J.F."/>
            <person name="Weisberg A.J."/>
            <person name="Dantas Lopes L."/>
            <person name="Wiseman M.S."/>
            <person name="Wiseman M.S."/>
            <person name="Pupko T."/>
            <person name="Belcher M.S."/>
            <person name="Sechler A.J."/>
            <person name="Tancos M.A."/>
            <person name="Schroeder B.K."/>
            <person name="Murray T.D."/>
            <person name="Luster D.G."/>
            <person name="Schneider W.L."/>
            <person name="Rogers E."/>
            <person name="Andreote F.D."/>
            <person name="Grunwald N.J."/>
            <person name="Putnam M.L."/>
            <person name="Chang J.H."/>
        </authorList>
    </citation>
    <scope>NUCLEOTIDE SEQUENCE [LARGE SCALE GENOMIC DNA]</scope>
    <source>
        <strain evidence="2 3">DSM 15933</strain>
    </source>
</reference>
<evidence type="ECO:0000256" key="1">
    <source>
        <dbReference type="SAM" id="MobiDB-lite"/>
    </source>
</evidence>
<keyword evidence="3" id="KW-1185">Reference proteome</keyword>
<dbReference type="Gene3D" id="1.10.10.10">
    <property type="entry name" value="Winged helix-like DNA-binding domain superfamily/Winged helix DNA-binding domain"/>
    <property type="match status" value="1"/>
</dbReference>
<evidence type="ECO:0000313" key="2">
    <source>
        <dbReference type="EMBL" id="PTL72773.1"/>
    </source>
</evidence>